<gene>
    <name evidence="14" type="primary">foxp3a</name>
</gene>
<keyword evidence="5" id="KW-0862">Zinc</keyword>
<dbReference type="AlphaFoldDB" id="A0A6P8FBR3"/>
<keyword evidence="2" id="KW-0678">Repressor</keyword>
<dbReference type="InterPro" id="IPR032354">
    <property type="entry name" value="FOXP-CC"/>
</dbReference>
<dbReference type="GO" id="GO:0001227">
    <property type="term" value="F:DNA-binding transcription repressor activity, RNA polymerase II-specific"/>
    <property type="evidence" value="ECO:0007669"/>
    <property type="project" value="TreeGrafter"/>
</dbReference>
<dbReference type="GO" id="GO:0005634">
    <property type="term" value="C:nucleus"/>
    <property type="evidence" value="ECO:0007669"/>
    <property type="project" value="UniProtKB-SubCell"/>
</dbReference>
<dbReference type="GO" id="GO:0008270">
    <property type="term" value="F:zinc ion binding"/>
    <property type="evidence" value="ECO:0007669"/>
    <property type="project" value="UniProtKB-KW"/>
</dbReference>
<evidence type="ECO:0000256" key="9">
    <source>
        <dbReference type="ARBA" id="ARBA00023242"/>
    </source>
</evidence>
<keyword evidence="9 10" id="KW-0539">Nucleus</keyword>
<sequence length="436" mass="48650">MPGDSSGLGMPHKGAEGSKGHGLGDQKPQLEKRNHRQHTAAESSTDHTETQFSVGVRSRGSIFTLSQPPSAHLPQSIGIKAQKQAGHLQMRQHRPTVLRRGHQPLPQDLSALSTECPDAVSKAESNQSSPRWPDSSCQKRSPPSGLKAAGSSQGSPKAAGSSQGSPKAAGSTQGSPERGFSSGSEAEPERSLFVKSVCRWPGCSQTLKESSYFLRHLCSEHGLGDRSLAEWRDQRERVQLMEKQLTLERKKLQEMQFHLHIFDHGATAESEGAERNPGDPSGMPQFKLPNGGVQGAMMTPTDLLTPGYLHIPTSQLMPGVIPTIDCYKYNNIRPPYTYADMIRWAVVESPEKQLALNEIYQWFMNMFHYFRHNTATWKNAVRHNLSLHKCFVRVEGVKGSVWTVDDAEFMRRKGQKIHRNQDVNWMPPYSFFYAQR</sequence>
<dbReference type="InterPro" id="IPR050998">
    <property type="entry name" value="FOXP"/>
</dbReference>
<keyword evidence="13" id="KW-1185">Reference proteome</keyword>
<dbReference type="GeneID" id="105893636"/>
<dbReference type="GO" id="GO:0000978">
    <property type="term" value="F:RNA polymerase II cis-regulatory region sequence-specific DNA binding"/>
    <property type="evidence" value="ECO:0007669"/>
    <property type="project" value="TreeGrafter"/>
</dbReference>
<feature type="compositionally biased region" description="Polar residues" evidence="11">
    <location>
        <begin position="123"/>
        <end position="141"/>
    </location>
</feature>
<dbReference type="Pfam" id="PF16159">
    <property type="entry name" value="FOXP-CC"/>
    <property type="match status" value="1"/>
</dbReference>
<dbReference type="PANTHER" id="PTHR45796">
    <property type="entry name" value="FORKHEAD BOX P, ISOFORM C"/>
    <property type="match status" value="1"/>
</dbReference>
<proteinExistence type="predicted"/>
<name>A0A6P8FBR3_CLUHA</name>
<evidence type="ECO:0000256" key="10">
    <source>
        <dbReference type="PROSITE-ProRule" id="PRU00089"/>
    </source>
</evidence>
<keyword evidence="7 10" id="KW-0238">DNA-binding</keyword>
<comment type="subcellular location">
    <subcellularLocation>
        <location evidence="1 10">Nucleus</location>
    </subcellularLocation>
</comment>
<evidence type="ECO:0000313" key="14">
    <source>
        <dbReference type="RefSeq" id="XP_031422844.1"/>
    </source>
</evidence>
<dbReference type="PANTHER" id="PTHR45796:SF2">
    <property type="entry name" value="FORKHEAD BOX P3"/>
    <property type="match status" value="1"/>
</dbReference>
<organism evidence="13 14">
    <name type="scientific">Clupea harengus</name>
    <name type="common">Atlantic herring</name>
    <dbReference type="NCBI Taxonomy" id="7950"/>
    <lineage>
        <taxon>Eukaryota</taxon>
        <taxon>Metazoa</taxon>
        <taxon>Chordata</taxon>
        <taxon>Craniata</taxon>
        <taxon>Vertebrata</taxon>
        <taxon>Euteleostomi</taxon>
        <taxon>Actinopterygii</taxon>
        <taxon>Neopterygii</taxon>
        <taxon>Teleostei</taxon>
        <taxon>Clupei</taxon>
        <taxon>Clupeiformes</taxon>
        <taxon>Clupeoidei</taxon>
        <taxon>Clupeidae</taxon>
        <taxon>Clupea</taxon>
    </lineage>
</organism>
<accession>A0A6P8FBR3</accession>
<reference evidence="14" key="1">
    <citation type="submission" date="2025-08" db="UniProtKB">
        <authorList>
            <consortium name="RefSeq"/>
        </authorList>
    </citation>
    <scope>IDENTIFICATION</scope>
</reference>
<feature type="compositionally biased region" description="Basic residues" evidence="11">
    <location>
        <begin position="90"/>
        <end position="102"/>
    </location>
</feature>
<dbReference type="Pfam" id="PF00250">
    <property type="entry name" value="Forkhead"/>
    <property type="match status" value="1"/>
</dbReference>
<feature type="region of interest" description="Disordered" evidence="11">
    <location>
        <begin position="1"/>
        <end position="187"/>
    </location>
</feature>
<evidence type="ECO:0000256" key="11">
    <source>
        <dbReference type="SAM" id="MobiDB-lite"/>
    </source>
</evidence>
<keyword evidence="6" id="KW-0805">Transcription regulation</keyword>
<dbReference type="Gene3D" id="1.10.10.10">
    <property type="entry name" value="Winged helix-like DNA-binding domain superfamily/Winged helix DNA-binding domain"/>
    <property type="match status" value="1"/>
</dbReference>
<dbReference type="InterPro" id="IPR036390">
    <property type="entry name" value="WH_DNA-bd_sf"/>
</dbReference>
<feature type="region of interest" description="Disordered" evidence="11">
    <location>
        <begin position="267"/>
        <end position="287"/>
    </location>
</feature>
<dbReference type="InterPro" id="IPR001766">
    <property type="entry name" value="Fork_head_dom"/>
</dbReference>
<evidence type="ECO:0000256" key="3">
    <source>
        <dbReference type="ARBA" id="ARBA00022723"/>
    </source>
</evidence>
<evidence type="ECO:0000256" key="8">
    <source>
        <dbReference type="ARBA" id="ARBA00023163"/>
    </source>
</evidence>
<dbReference type="Proteomes" id="UP000515152">
    <property type="component" value="Chromosome 4"/>
</dbReference>
<evidence type="ECO:0000256" key="6">
    <source>
        <dbReference type="ARBA" id="ARBA00023015"/>
    </source>
</evidence>
<dbReference type="InterPro" id="IPR047413">
    <property type="entry name" value="FH_FOXP3"/>
</dbReference>
<evidence type="ECO:0000256" key="1">
    <source>
        <dbReference type="ARBA" id="ARBA00004123"/>
    </source>
</evidence>
<evidence type="ECO:0000256" key="5">
    <source>
        <dbReference type="ARBA" id="ARBA00022833"/>
    </source>
</evidence>
<protein>
    <submittedName>
        <fullName evidence="14">Forkhead box protein P3a</fullName>
    </submittedName>
</protein>
<evidence type="ECO:0000256" key="4">
    <source>
        <dbReference type="ARBA" id="ARBA00022771"/>
    </source>
</evidence>
<dbReference type="PROSITE" id="PS50039">
    <property type="entry name" value="FORK_HEAD_3"/>
    <property type="match status" value="1"/>
</dbReference>
<feature type="compositionally biased region" description="Basic and acidic residues" evidence="11">
    <location>
        <begin position="13"/>
        <end position="32"/>
    </location>
</feature>
<feature type="compositionally biased region" description="Polar residues" evidence="11">
    <location>
        <begin position="150"/>
        <end position="175"/>
    </location>
</feature>
<feature type="DNA-binding region" description="Fork-head" evidence="10">
    <location>
        <begin position="333"/>
        <end position="421"/>
    </location>
</feature>
<dbReference type="OrthoDB" id="5830876at2759"/>
<dbReference type="PROSITE" id="PS00658">
    <property type="entry name" value="FORK_HEAD_2"/>
    <property type="match status" value="1"/>
</dbReference>
<dbReference type="RefSeq" id="XP_031422844.1">
    <property type="nucleotide sequence ID" value="XM_031566984.2"/>
</dbReference>
<dbReference type="Gene3D" id="1.20.5.340">
    <property type="match status" value="1"/>
</dbReference>
<dbReference type="KEGG" id="char:105893636"/>
<dbReference type="FunFam" id="1.10.10.10:FF:000010">
    <property type="entry name" value="Forkhead box P2 isoform B"/>
    <property type="match status" value="1"/>
</dbReference>
<evidence type="ECO:0000313" key="13">
    <source>
        <dbReference type="Proteomes" id="UP000515152"/>
    </source>
</evidence>
<evidence type="ECO:0000256" key="2">
    <source>
        <dbReference type="ARBA" id="ARBA00022491"/>
    </source>
</evidence>
<keyword evidence="3" id="KW-0479">Metal-binding</keyword>
<keyword evidence="8" id="KW-0804">Transcription</keyword>
<keyword evidence="4" id="KW-0863">Zinc-finger</keyword>
<dbReference type="CDD" id="cd20066">
    <property type="entry name" value="FH_FOXP3"/>
    <property type="match status" value="1"/>
</dbReference>
<dbReference type="SMART" id="SM00339">
    <property type="entry name" value="FH"/>
    <property type="match status" value="1"/>
</dbReference>
<dbReference type="CTD" id="571165"/>
<evidence type="ECO:0000259" key="12">
    <source>
        <dbReference type="PROSITE" id="PS50039"/>
    </source>
</evidence>
<evidence type="ECO:0000256" key="7">
    <source>
        <dbReference type="ARBA" id="ARBA00023125"/>
    </source>
</evidence>
<dbReference type="InterPro" id="IPR030456">
    <property type="entry name" value="TF_fork_head_CS_2"/>
</dbReference>
<feature type="domain" description="Fork-head" evidence="12">
    <location>
        <begin position="333"/>
        <end position="421"/>
    </location>
</feature>
<dbReference type="SUPFAM" id="SSF46785">
    <property type="entry name" value="Winged helix' DNA-binding domain"/>
    <property type="match status" value="1"/>
</dbReference>
<dbReference type="InterPro" id="IPR036388">
    <property type="entry name" value="WH-like_DNA-bd_sf"/>
</dbReference>
<dbReference type="PRINTS" id="PR00053">
    <property type="entry name" value="FORKHEAD"/>
</dbReference>